<reference evidence="1 2" key="1">
    <citation type="submission" date="2018-08" db="EMBL/GenBank/DDBJ databases">
        <title>A genome reference for cultivated species of the human gut microbiota.</title>
        <authorList>
            <person name="Zou Y."/>
            <person name="Xue W."/>
            <person name="Luo G."/>
        </authorList>
    </citation>
    <scope>NUCLEOTIDE SEQUENCE [LARGE SCALE GENOMIC DNA]</scope>
    <source>
        <strain evidence="1 2">AF19-4AC</strain>
    </source>
</reference>
<dbReference type="AlphaFoldDB" id="A0A412MHU9"/>
<evidence type="ECO:0000313" key="1">
    <source>
        <dbReference type="EMBL" id="RGT12202.1"/>
    </source>
</evidence>
<dbReference type="RefSeq" id="WP_118145108.1">
    <property type="nucleotide sequence ID" value="NZ_QRWH01000001.1"/>
</dbReference>
<dbReference type="EMBL" id="QRWH01000001">
    <property type="protein sequence ID" value="RGT12202.1"/>
    <property type="molecule type" value="Genomic_DNA"/>
</dbReference>
<comment type="caution">
    <text evidence="1">The sequence shown here is derived from an EMBL/GenBank/DDBJ whole genome shotgun (WGS) entry which is preliminary data.</text>
</comment>
<accession>A0A412MHU9</accession>
<name>A0A412MHU9_9FIRM</name>
<proteinExistence type="predicted"/>
<protein>
    <recommendedName>
        <fullName evidence="3">Hydrolase</fullName>
    </recommendedName>
</protein>
<evidence type="ECO:0008006" key="3">
    <source>
        <dbReference type="Google" id="ProtNLM"/>
    </source>
</evidence>
<evidence type="ECO:0000313" key="2">
    <source>
        <dbReference type="Proteomes" id="UP000283630"/>
    </source>
</evidence>
<gene>
    <name evidence="1" type="ORF">DWX53_01215</name>
</gene>
<organism evidence="1 2">
    <name type="scientific">Dorea formicigenerans</name>
    <dbReference type="NCBI Taxonomy" id="39486"/>
    <lineage>
        <taxon>Bacteria</taxon>
        <taxon>Bacillati</taxon>
        <taxon>Bacillota</taxon>
        <taxon>Clostridia</taxon>
        <taxon>Lachnospirales</taxon>
        <taxon>Lachnospiraceae</taxon>
        <taxon>Dorea</taxon>
    </lineage>
</organism>
<dbReference type="Proteomes" id="UP000283630">
    <property type="component" value="Unassembled WGS sequence"/>
</dbReference>
<dbReference type="Pfam" id="PF18143">
    <property type="entry name" value="HAD_SAK_2"/>
    <property type="match status" value="1"/>
</dbReference>
<sequence>MEFAVFLDVDGVLNTRTTVKQTPYGYTGIDDARVEILAHALEKYGGGDIVLSSDWKELNPKHDDYVYLVSKLKKYGLEISGQTFDSNLERGKGIKEYLEQHSEIEEFVILDDMTFDFERYKKFWERLLLTNGIENVKFASRTPAVEAILFLNFIHVFL</sequence>